<dbReference type="RefSeq" id="WP_073016629.1">
    <property type="nucleotide sequence ID" value="NZ_FQXU01000003.1"/>
</dbReference>
<name>A0A1M5UUM2_9CLOT</name>
<keyword evidence="1" id="KW-1133">Transmembrane helix</keyword>
<dbReference type="Proteomes" id="UP000184241">
    <property type="component" value="Unassembled WGS sequence"/>
</dbReference>
<dbReference type="AlphaFoldDB" id="A0A1M5UUM2"/>
<sequence length="180" mass="21866">MNGNKKKVLIIMLLLVSGYYFFVGRYEIVVYNKLRYFKSKIKASSLEEKIVLDSFRFDITDEFEKLKDIYVDNENIVEIHKSRKAEKANPRKITINSLKEINEKDYTDLEQMDKYYSFIERLREYNPYEHKVIEVNYNIVYYPKHAAVAQWGNGSWTRYYVVTREKEDSDWKLFDVYWQI</sequence>
<keyword evidence="1" id="KW-0812">Transmembrane</keyword>
<keyword evidence="1" id="KW-0472">Membrane</keyword>
<proteinExistence type="predicted"/>
<reference evidence="2 3" key="1">
    <citation type="submission" date="2016-11" db="EMBL/GenBank/DDBJ databases">
        <authorList>
            <person name="Jaros S."/>
            <person name="Januszkiewicz K."/>
            <person name="Wedrychowicz H."/>
        </authorList>
    </citation>
    <scope>NUCLEOTIDE SEQUENCE [LARGE SCALE GENOMIC DNA]</scope>
    <source>
        <strain evidence="2 3">DSM 6191</strain>
    </source>
</reference>
<dbReference type="EMBL" id="FQXU01000003">
    <property type="protein sequence ID" value="SHH66453.1"/>
    <property type="molecule type" value="Genomic_DNA"/>
</dbReference>
<evidence type="ECO:0000313" key="3">
    <source>
        <dbReference type="Proteomes" id="UP000184241"/>
    </source>
</evidence>
<gene>
    <name evidence="2" type="ORF">SAMN02745941_00643</name>
</gene>
<evidence type="ECO:0000256" key="1">
    <source>
        <dbReference type="SAM" id="Phobius"/>
    </source>
</evidence>
<evidence type="ECO:0000313" key="2">
    <source>
        <dbReference type="EMBL" id="SHH66453.1"/>
    </source>
</evidence>
<accession>A0A1M5UUM2</accession>
<evidence type="ECO:0008006" key="4">
    <source>
        <dbReference type="Google" id="ProtNLM"/>
    </source>
</evidence>
<organism evidence="2 3">
    <name type="scientific">Clostridium intestinale DSM 6191</name>
    <dbReference type="NCBI Taxonomy" id="1121320"/>
    <lineage>
        <taxon>Bacteria</taxon>
        <taxon>Bacillati</taxon>
        <taxon>Bacillota</taxon>
        <taxon>Clostridia</taxon>
        <taxon>Eubacteriales</taxon>
        <taxon>Clostridiaceae</taxon>
        <taxon>Clostridium</taxon>
    </lineage>
</organism>
<feature type="transmembrane region" description="Helical" evidence="1">
    <location>
        <begin position="7"/>
        <end position="26"/>
    </location>
</feature>
<protein>
    <recommendedName>
        <fullName evidence="4">DUF4829 domain-containing protein</fullName>
    </recommendedName>
</protein>